<evidence type="ECO:0000313" key="3">
    <source>
        <dbReference type="Proteomes" id="UP000663873"/>
    </source>
</evidence>
<dbReference type="Gene3D" id="3.90.176.10">
    <property type="entry name" value="Toxin ADP-ribosyltransferase, Chain A, domain 1"/>
    <property type="match status" value="1"/>
</dbReference>
<gene>
    <name evidence="2" type="ORF">UJA718_LOCUS32972</name>
</gene>
<sequence>MDKKKYTTATTAATSSSDATKSANHYEILTQPAHRVLQNFVLVWLDANLNEHKKDFKLSLQHLRQIVSFITTYTNVQECIDYISKLKEEKVFMIVSGSLGRKIIPDIVSWPQLDSIYIFCENKSFHEQWAAQIDKVKGVHTKIESICAELQIDCKNCDRNMISISFNGIDPLFMYTQLLKETLLDIEDDDTKSIKELVEYCRHKGDIPEGEIDKIEREYRNHSPIWWYTTPFFVYSMLNYGLRLMDVDIILKMGFFIRHLHHEIKTLHKEQQCSMKMTAPFQVFRGQGLSIEDFEKMKKAKCGLMSFNNFLSTSCDRSTALDEFALTAMASDSNIVGIVFVMNIDPKLCATASIPFADVSTQSYYKSQEKEILFATHTIFRIDRIESIQHEQTNRLWQVNLTLVDNNDHELDELTSHIRQEVKLASGWSRLGEILIKLGQFEKAKYLYHILLENKPSYIDQANYYLQLGRAY</sequence>
<accession>A0A821ELE6</accession>
<dbReference type="EMBL" id="CAJOBP010028692">
    <property type="protein sequence ID" value="CAF4638206.1"/>
    <property type="molecule type" value="Genomic_DNA"/>
</dbReference>
<proteinExistence type="predicted"/>
<feature type="non-terminal residue" evidence="2">
    <location>
        <position position="472"/>
    </location>
</feature>
<dbReference type="PROSITE" id="PS50005">
    <property type="entry name" value="TPR"/>
    <property type="match status" value="1"/>
</dbReference>
<keyword evidence="3" id="KW-1185">Reference proteome</keyword>
<keyword evidence="1" id="KW-0802">TPR repeat</keyword>
<dbReference type="Proteomes" id="UP000663873">
    <property type="component" value="Unassembled WGS sequence"/>
</dbReference>
<organism evidence="2 3">
    <name type="scientific">Rotaria socialis</name>
    <dbReference type="NCBI Taxonomy" id="392032"/>
    <lineage>
        <taxon>Eukaryota</taxon>
        <taxon>Metazoa</taxon>
        <taxon>Spiralia</taxon>
        <taxon>Gnathifera</taxon>
        <taxon>Rotifera</taxon>
        <taxon>Eurotatoria</taxon>
        <taxon>Bdelloidea</taxon>
        <taxon>Philodinida</taxon>
        <taxon>Philodinidae</taxon>
        <taxon>Rotaria</taxon>
    </lineage>
</organism>
<dbReference type="AlphaFoldDB" id="A0A821ELE6"/>
<dbReference type="InterPro" id="IPR011990">
    <property type="entry name" value="TPR-like_helical_dom_sf"/>
</dbReference>
<evidence type="ECO:0000256" key="1">
    <source>
        <dbReference type="PROSITE-ProRule" id="PRU00339"/>
    </source>
</evidence>
<reference evidence="2" key="1">
    <citation type="submission" date="2021-02" db="EMBL/GenBank/DDBJ databases">
        <authorList>
            <person name="Nowell W R."/>
        </authorList>
    </citation>
    <scope>NUCLEOTIDE SEQUENCE</scope>
</reference>
<name>A0A821ELE6_9BILA</name>
<evidence type="ECO:0000313" key="2">
    <source>
        <dbReference type="EMBL" id="CAF4638206.1"/>
    </source>
</evidence>
<feature type="repeat" description="TPR" evidence="1">
    <location>
        <begin position="425"/>
        <end position="458"/>
    </location>
</feature>
<dbReference type="SUPFAM" id="SSF48452">
    <property type="entry name" value="TPR-like"/>
    <property type="match status" value="1"/>
</dbReference>
<dbReference type="SUPFAM" id="SSF56399">
    <property type="entry name" value="ADP-ribosylation"/>
    <property type="match status" value="1"/>
</dbReference>
<comment type="caution">
    <text evidence="2">The sequence shown here is derived from an EMBL/GenBank/DDBJ whole genome shotgun (WGS) entry which is preliminary data.</text>
</comment>
<protein>
    <submittedName>
        <fullName evidence="2">Uncharacterized protein</fullName>
    </submittedName>
</protein>
<dbReference type="InterPro" id="IPR019734">
    <property type="entry name" value="TPR_rpt"/>
</dbReference>